<dbReference type="InterPro" id="IPR052176">
    <property type="entry name" value="Glycosyl_Hydrlase_43_Enz"/>
</dbReference>
<dbReference type="SUPFAM" id="SSF75005">
    <property type="entry name" value="Arabinanase/levansucrase/invertase"/>
    <property type="match status" value="1"/>
</dbReference>
<reference evidence="10 11" key="1">
    <citation type="journal article" date="2013" name="Genome Announc.">
        <title>Complete genome sequence of Simiduia agarivorans SA1(T), a marine bacterium able to degrade a variety of polysaccharides.</title>
        <authorList>
            <person name="Lin S.Y."/>
            <person name="Shieh W.Y."/>
            <person name="Chen J.S."/>
            <person name="Tang S.L."/>
        </authorList>
    </citation>
    <scope>NUCLEOTIDE SEQUENCE [LARGE SCALE GENOMIC DNA]</scope>
    <source>
        <strain evidence="11">DSM 21679 / JCM 13881 / BCRC 17597 / SA1</strain>
    </source>
</reference>
<keyword evidence="5 8" id="KW-0326">Glycosidase</keyword>
<feature type="active site" description="Proton donor" evidence="6">
    <location>
        <position position="199"/>
    </location>
</feature>
<dbReference type="HOGENOM" id="CLU_009397_4_0_6"/>
<dbReference type="GO" id="GO:0004553">
    <property type="term" value="F:hydrolase activity, hydrolyzing O-glycosyl compounds"/>
    <property type="evidence" value="ECO:0007669"/>
    <property type="project" value="InterPro"/>
</dbReference>
<feature type="signal peptide" evidence="9">
    <location>
        <begin position="1"/>
        <end position="18"/>
    </location>
</feature>
<accession>K4KMQ6</accession>
<organism evidence="10 11">
    <name type="scientific">Simiduia agarivorans (strain DSM 21679 / JCM 13881 / BCRC 17597 / SA1)</name>
    <dbReference type="NCBI Taxonomy" id="1117647"/>
    <lineage>
        <taxon>Bacteria</taxon>
        <taxon>Pseudomonadati</taxon>
        <taxon>Pseudomonadota</taxon>
        <taxon>Gammaproteobacteria</taxon>
        <taxon>Cellvibrionales</taxon>
        <taxon>Cellvibrionaceae</taxon>
        <taxon>Simiduia</taxon>
    </lineage>
</organism>
<dbReference type="Pfam" id="PF04616">
    <property type="entry name" value="Glyco_hydro_43"/>
    <property type="match status" value="1"/>
</dbReference>
<dbReference type="KEGG" id="saga:M5M_16645"/>
<evidence type="ECO:0000256" key="2">
    <source>
        <dbReference type="ARBA" id="ARBA00022651"/>
    </source>
</evidence>
<evidence type="ECO:0000256" key="3">
    <source>
        <dbReference type="ARBA" id="ARBA00022801"/>
    </source>
</evidence>
<dbReference type="Gene3D" id="2.115.10.20">
    <property type="entry name" value="Glycosyl hydrolase domain, family 43"/>
    <property type="match status" value="1"/>
</dbReference>
<feature type="site" description="Important for catalytic activity, responsible for pKa modulation of the active site Glu and correct orientation of both the proton donor and substrate" evidence="7">
    <location>
        <position position="143"/>
    </location>
</feature>
<keyword evidence="11" id="KW-1185">Reference proteome</keyword>
<evidence type="ECO:0000313" key="11">
    <source>
        <dbReference type="Proteomes" id="UP000000466"/>
    </source>
</evidence>
<dbReference type="InterPro" id="IPR023296">
    <property type="entry name" value="Glyco_hydro_beta-prop_sf"/>
</dbReference>
<keyword evidence="9" id="KW-0732">Signal</keyword>
<evidence type="ECO:0000256" key="5">
    <source>
        <dbReference type="ARBA" id="ARBA00023295"/>
    </source>
</evidence>
<dbReference type="PANTHER" id="PTHR43772:SF2">
    <property type="entry name" value="PUTATIVE (AFU_ORTHOLOGUE AFUA_2G04480)-RELATED"/>
    <property type="match status" value="1"/>
</dbReference>
<dbReference type="CDD" id="cd08991">
    <property type="entry name" value="GH43_HoAraf43-like"/>
    <property type="match status" value="1"/>
</dbReference>
<protein>
    <submittedName>
        <fullName evidence="10">Glycoside hydrolase</fullName>
    </submittedName>
</protein>
<evidence type="ECO:0000256" key="6">
    <source>
        <dbReference type="PIRSR" id="PIRSR606710-1"/>
    </source>
</evidence>
<dbReference type="GO" id="GO:0045493">
    <property type="term" value="P:xylan catabolic process"/>
    <property type="evidence" value="ECO:0007669"/>
    <property type="project" value="UniProtKB-KW"/>
</dbReference>
<gene>
    <name evidence="10" type="ordered locus">M5M_16645</name>
</gene>
<evidence type="ECO:0000256" key="1">
    <source>
        <dbReference type="ARBA" id="ARBA00009865"/>
    </source>
</evidence>
<evidence type="ECO:0000256" key="8">
    <source>
        <dbReference type="RuleBase" id="RU361187"/>
    </source>
</evidence>
<dbReference type="EMBL" id="CP003746">
    <property type="protein sequence ID" value="AFV00460.1"/>
    <property type="molecule type" value="Genomic_DNA"/>
</dbReference>
<keyword evidence="2" id="KW-0624">Polysaccharide degradation</keyword>
<dbReference type="STRING" id="1117647.M5M_16645"/>
<dbReference type="eggNOG" id="COG3507">
    <property type="taxonomic scope" value="Bacteria"/>
</dbReference>
<dbReference type="RefSeq" id="WP_015048612.1">
    <property type="nucleotide sequence ID" value="NC_018868.3"/>
</dbReference>
<evidence type="ECO:0000256" key="7">
    <source>
        <dbReference type="PIRSR" id="PIRSR606710-2"/>
    </source>
</evidence>
<comment type="similarity">
    <text evidence="1 8">Belongs to the glycosyl hydrolase 43 family.</text>
</comment>
<keyword evidence="3 8" id="KW-0378">Hydrolase</keyword>
<keyword evidence="4" id="KW-0119">Carbohydrate metabolism</keyword>
<proteinExistence type="inferred from homology"/>
<dbReference type="Proteomes" id="UP000000466">
    <property type="component" value="Chromosome"/>
</dbReference>
<name>K4KMQ6_SIMAS</name>
<sequence>MKHHIALCILCLSGLCFAETAHELLPEYLADPFILTTDDGYYLYATGYVDEDKAIPVYRSDDMVNWQFVRAAVAVNPDPSAWNHKNFWAPEVFAWDGKYYLYYTASPGTTPRNEGNRIGLAVADHPAGPFVDQGPVVLHGSLDATVVHDEQGQAYMAYALELNNGTGLGEGVIVIDRMLSPSRLVGKPRLLFNAHGWQEAPNFIHRSGRYFMLYSEGPWREPAYATRLAVSATLAGPFAEIKAYSPALTTLPGMQGPGHGHYFKDRKGQEFFVYHAWDARMKRRSPRLARLQWEGAGLVLTPVASPAALLQ</sequence>
<feature type="active site" description="Proton acceptor" evidence="6">
    <location>
        <position position="31"/>
    </location>
</feature>
<keyword evidence="2" id="KW-0858">Xylan degradation</keyword>
<dbReference type="PANTHER" id="PTHR43772">
    <property type="entry name" value="ENDO-1,4-BETA-XYLANASE"/>
    <property type="match status" value="1"/>
</dbReference>
<evidence type="ECO:0000313" key="10">
    <source>
        <dbReference type="EMBL" id="AFV00460.1"/>
    </source>
</evidence>
<evidence type="ECO:0000256" key="4">
    <source>
        <dbReference type="ARBA" id="ARBA00023277"/>
    </source>
</evidence>
<dbReference type="InterPro" id="IPR006710">
    <property type="entry name" value="Glyco_hydro_43"/>
</dbReference>
<dbReference type="AlphaFoldDB" id="K4KMQ6"/>
<feature type="chain" id="PRO_5003878487" evidence="9">
    <location>
        <begin position="19"/>
        <end position="311"/>
    </location>
</feature>
<evidence type="ECO:0000256" key="9">
    <source>
        <dbReference type="SAM" id="SignalP"/>
    </source>
</evidence>
<dbReference type="OrthoDB" id="9801455at2"/>